<dbReference type="Pfam" id="PF05721">
    <property type="entry name" value="PhyH"/>
    <property type="match status" value="1"/>
</dbReference>
<dbReference type="Proteomes" id="UP000626109">
    <property type="component" value="Unassembled WGS sequence"/>
</dbReference>
<dbReference type="Gene3D" id="2.60.120.620">
    <property type="entry name" value="q2cbj1_9rhob like domain"/>
    <property type="match status" value="1"/>
</dbReference>
<proteinExistence type="predicted"/>
<gene>
    <name evidence="2" type="ORF">PGLA2088_LOCUS12945</name>
</gene>
<organism evidence="2 3">
    <name type="scientific">Polarella glacialis</name>
    <name type="common">Dinoflagellate</name>
    <dbReference type="NCBI Taxonomy" id="89957"/>
    <lineage>
        <taxon>Eukaryota</taxon>
        <taxon>Sar</taxon>
        <taxon>Alveolata</taxon>
        <taxon>Dinophyceae</taxon>
        <taxon>Suessiales</taxon>
        <taxon>Suessiaceae</taxon>
        <taxon>Polarella</taxon>
    </lineage>
</organism>
<accession>A0A813IVJ7</accession>
<dbReference type="SUPFAM" id="SSF51197">
    <property type="entry name" value="Clavaminate synthase-like"/>
    <property type="match status" value="1"/>
</dbReference>
<evidence type="ECO:0000256" key="1">
    <source>
        <dbReference type="SAM" id="MobiDB-lite"/>
    </source>
</evidence>
<dbReference type="EMBL" id="CAJNNW010015384">
    <property type="protein sequence ID" value="CAE8657661.1"/>
    <property type="molecule type" value="Genomic_DNA"/>
</dbReference>
<protein>
    <submittedName>
        <fullName evidence="2">Uncharacterized protein</fullName>
    </submittedName>
</protein>
<dbReference type="PANTHER" id="PTHR31630:SF6">
    <property type="entry name" value="PHYTANOYL-COA DIOXYGENASE-RELATED"/>
    <property type="match status" value="1"/>
</dbReference>
<sequence length="528" mass="57304">MYALRLSTCSHHLGMRFHSLGPATSVWAASPCRAASSASMPGFAAETSLLEGLPGLCQGPAMDRAWRVASPLLAGEGCRREDKLEAVSLLVAAATAASASSSSSWRPRYVEPRRFGRGADELRASLEHFEEAGFAVYRDVLDTPGAESLEEAQSLFWDFFESLGAGLGREASSHAWQDPRLRDLVGKGIFHACGVGQSAVQWHLRGQRRLREIFASLWGTDDLLVSMDGLVVFPSNYSFHGGNWYHWDLNPLLWQGDGLPMVQGYLSLQTGNSQSGGLVLVPASHQIFQALANRYKPSLRNLRDLHGHADHYVDFMGYDEATTASLDANAVTLHLQAGDFVVWDARTVHCNVGPRPGASQGPLVRAGALITMAPRSWASPEVLEARRLAYCRGVTLTHWPNHFVPTQQPEGGSRWQAITNSAINAINDKATRKKDDAALACRFQGPPTLDAPRLRLLGLDVDGEEPPSAGICGALPDYPLEIPAMSPIWSLPIRPHLGLEHLGQPAGHDRRKCANQIPPSLPPAPGKP</sequence>
<feature type="compositionally biased region" description="Pro residues" evidence="1">
    <location>
        <begin position="519"/>
        <end position="528"/>
    </location>
</feature>
<dbReference type="AlphaFoldDB" id="A0A813IVJ7"/>
<dbReference type="PANTHER" id="PTHR31630">
    <property type="entry name" value="PHYTANOYL-COA DIOXYGENASE-RELATED-RELATED"/>
    <property type="match status" value="1"/>
</dbReference>
<comment type="caution">
    <text evidence="2">The sequence shown here is derived from an EMBL/GenBank/DDBJ whole genome shotgun (WGS) entry which is preliminary data.</text>
</comment>
<evidence type="ECO:0000313" key="2">
    <source>
        <dbReference type="EMBL" id="CAE8657661.1"/>
    </source>
</evidence>
<dbReference type="InterPro" id="IPR008775">
    <property type="entry name" value="Phytyl_CoA_dOase-like"/>
</dbReference>
<name>A0A813IVJ7_POLGL</name>
<feature type="region of interest" description="Disordered" evidence="1">
    <location>
        <begin position="502"/>
        <end position="528"/>
    </location>
</feature>
<evidence type="ECO:0000313" key="3">
    <source>
        <dbReference type="Proteomes" id="UP000626109"/>
    </source>
</evidence>
<reference evidence="2" key="1">
    <citation type="submission" date="2021-02" db="EMBL/GenBank/DDBJ databases">
        <authorList>
            <person name="Dougan E. K."/>
            <person name="Rhodes N."/>
            <person name="Thang M."/>
            <person name="Chan C."/>
        </authorList>
    </citation>
    <scope>NUCLEOTIDE SEQUENCE</scope>
</reference>